<feature type="transmembrane region" description="Helical" evidence="2">
    <location>
        <begin position="509"/>
        <end position="538"/>
    </location>
</feature>
<name>A0A550CZW1_9AGAR</name>
<dbReference type="AlphaFoldDB" id="A0A550CZW1"/>
<sequence>MCATDFKFEDPQMQQFCTERVPLPTYLVNSEDGMRGAAVDQSVHDTIARAHKLAADSWCGSPPRSPTRSPRTPAIRPSPSVGASLYSFRDTSSRTRDTLRRPRRHSEADVTLFRPEPQVEVNDVHEKIQRWAVKTGIQDQPVFPLTPSEVESEPLPATASAPPTPKRPKWKSVMSLNSMSFIGSRRNSSNGLASLVPPSSPTTLSSTTSRPSPNSPASPTSRSFAAALLPVRSFSAPSVPTTSAYPPPASPTSPTFTPESLAVPASPKSSRTFRLSMRSLVGGRRRSNSSSSEESRVSDASAASSDSNNTSTSTYTAASRLSELTAFSGACDSTAATSIASATLCGSTATSLYGSTIFEEPLPMSDGLKPVVVVRKLEALVEEALDKFSEQIPASPSKQPSPSLDSVLKTQEPLPKKFDDDSSGRAFRAVLPVSLSPPPRPRVVKSIERAESQEALAQAFHEVYRPSYTTSSSSNLMPKVHPSPDHTHSPVHLSAALQTCRRPTLPVDWYAPVCWLTVFSLYLVSTAFILTAGSGVLATRT</sequence>
<evidence type="ECO:0000256" key="1">
    <source>
        <dbReference type="SAM" id="MobiDB-lite"/>
    </source>
</evidence>
<feature type="compositionally biased region" description="Low complexity" evidence="1">
    <location>
        <begin position="66"/>
        <end position="80"/>
    </location>
</feature>
<organism evidence="3 4">
    <name type="scientific">Schizophyllum amplum</name>
    <dbReference type="NCBI Taxonomy" id="97359"/>
    <lineage>
        <taxon>Eukaryota</taxon>
        <taxon>Fungi</taxon>
        <taxon>Dikarya</taxon>
        <taxon>Basidiomycota</taxon>
        <taxon>Agaricomycotina</taxon>
        <taxon>Agaricomycetes</taxon>
        <taxon>Agaricomycetidae</taxon>
        <taxon>Agaricales</taxon>
        <taxon>Schizophyllaceae</taxon>
        <taxon>Schizophyllum</taxon>
    </lineage>
</organism>
<proteinExistence type="predicted"/>
<keyword evidence="2" id="KW-0812">Transmembrane</keyword>
<feature type="region of interest" description="Disordered" evidence="1">
    <location>
        <begin position="141"/>
        <end position="171"/>
    </location>
</feature>
<feature type="compositionally biased region" description="Low complexity" evidence="1">
    <location>
        <begin position="278"/>
        <end position="313"/>
    </location>
</feature>
<keyword evidence="4" id="KW-1185">Reference proteome</keyword>
<dbReference type="OrthoDB" id="10403304at2759"/>
<evidence type="ECO:0000256" key="2">
    <source>
        <dbReference type="SAM" id="Phobius"/>
    </source>
</evidence>
<feature type="region of interest" description="Disordered" evidence="1">
    <location>
        <begin position="236"/>
        <end position="313"/>
    </location>
</feature>
<keyword evidence="2" id="KW-0472">Membrane</keyword>
<keyword evidence="2" id="KW-1133">Transmembrane helix</keyword>
<feature type="compositionally biased region" description="Basic and acidic residues" evidence="1">
    <location>
        <begin position="91"/>
        <end position="108"/>
    </location>
</feature>
<comment type="caution">
    <text evidence="3">The sequence shown here is derived from an EMBL/GenBank/DDBJ whole genome shotgun (WGS) entry which is preliminary data.</text>
</comment>
<feature type="compositionally biased region" description="Low complexity" evidence="1">
    <location>
        <begin position="193"/>
        <end position="223"/>
    </location>
</feature>
<reference evidence="3 4" key="1">
    <citation type="journal article" date="2019" name="New Phytol.">
        <title>Comparative genomics reveals unique wood-decay strategies and fruiting body development in the Schizophyllaceae.</title>
        <authorList>
            <person name="Almasi E."/>
            <person name="Sahu N."/>
            <person name="Krizsan K."/>
            <person name="Balint B."/>
            <person name="Kovacs G.M."/>
            <person name="Kiss B."/>
            <person name="Cseklye J."/>
            <person name="Drula E."/>
            <person name="Henrissat B."/>
            <person name="Nagy I."/>
            <person name="Chovatia M."/>
            <person name="Adam C."/>
            <person name="LaButti K."/>
            <person name="Lipzen A."/>
            <person name="Riley R."/>
            <person name="Grigoriev I.V."/>
            <person name="Nagy L.G."/>
        </authorList>
    </citation>
    <scope>NUCLEOTIDE SEQUENCE [LARGE SCALE GENOMIC DNA]</scope>
    <source>
        <strain evidence="3 4">NL-1724</strain>
    </source>
</reference>
<accession>A0A550CZW1</accession>
<evidence type="ECO:0000313" key="4">
    <source>
        <dbReference type="Proteomes" id="UP000320762"/>
    </source>
</evidence>
<gene>
    <name evidence="3" type="ORF">BD626DRAFT_27324</name>
</gene>
<feature type="region of interest" description="Disordered" evidence="1">
    <location>
        <begin position="185"/>
        <end position="224"/>
    </location>
</feature>
<protein>
    <submittedName>
        <fullName evidence="3">Uncharacterized protein</fullName>
    </submittedName>
</protein>
<dbReference type="EMBL" id="VDMD01000001">
    <property type="protein sequence ID" value="TRM70331.1"/>
    <property type="molecule type" value="Genomic_DNA"/>
</dbReference>
<evidence type="ECO:0000313" key="3">
    <source>
        <dbReference type="EMBL" id="TRM70331.1"/>
    </source>
</evidence>
<dbReference type="Proteomes" id="UP000320762">
    <property type="component" value="Unassembled WGS sequence"/>
</dbReference>
<feature type="region of interest" description="Disordered" evidence="1">
    <location>
        <begin position="55"/>
        <end position="109"/>
    </location>
</feature>